<dbReference type="AlphaFoldDB" id="A0A5B9D7Q3"/>
<keyword evidence="2" id="KW-1185">Reference proteome</keyword>
<evidence type="ECO:0000313" key="1">
    <source>
        <dbReference type="EMBL" id="QEE14907.1"/>
    </source>
</evidence>
<name>A0A5B9D7Q3_9ARCH</name>
<evidence type="ECO:0000313" key="2">
    <source>
        <dbReference type="Proteomes" id="UP000321408"/>
    </source>
</evidence>
<organism evidence="1 2">
    <name type="scientific">Promethearchaeum syntrophicum</name>
    <dbReference type="NCBI Taxonomy" id="2594042"/>
    <lineage>
        <taxon>Archaea</taxon>
        <taxon>Promethearchaeati</taxon>
        <taxon>Promethearchaeota</taxon>
        <taxon>Promethearchaeia</taxon>
        <taxon>Promethearchaeales</taxon>
        <taxon>Promethearchaeaceae</taxon>
        <taxon>Promethearchaeum</taxon>
    </lineage>
</organism>
<dbReference type="Proteomes" id="UP000321408">
    <property type="component" value="Chromosome"/>
</dbReference>
<protein>
    <submittedName>
        <fullName evidence="1">Uncharacterized protein</fullName>
    </submittedName>
</protein>
<gene>
    <name evidence="1" type="ORF">DSAG12_00728</name>
</gene>
<reference evidence="1 2" key="1">
    <citation type="journal article" date="2020" name="Nature">
        <title>Isolation of an archaeon at the prokaryote-eukaryote interface.</title>
        <authorList>
            <person name="Imachi H."/>
            <person name="Nobu M.K."/>
            <person name="Nakahara N."/>
            <person name="Morono Y."/>
            <person name="Ogawara M."/>
            <person name="Takaki Y."/>
            <person name="Takano Y."/>
            <person name="Uematsu K."/>
            <person name="Ikuta T."/>
            <person name="Ito M."/>
            <person name="Matsui Y."/>
            <person name="Miyazaki M."/>
            <person name="Murata K."/>
            <person name="Saito Y."/>
            <person name="Sakai S."/>
            <person name="Song C."/>
            <person name="Tasumi E."/>
            <person name="Yamanaka Y."/>
            <person name="Yamaguchi T."/>
            <person name="Kamagata Y."/>
            <person name="Tamaki H."/>
            <person name="Takai K."/>
        </authorList>
    </citation>
    <scope>NUCLEOTIDE SEQUENCE [LARGE SCALE GENOMIC DNA]</scope>
    <source>
        <strain evidence="1 2">MK-D1</strain>
    </source>
</reference>
<proteinExistence type="predicted"/>
<sequence>MRKIMISIIYLLGSLAFLALGLNFGQNQLIQNFFLEMAGS</sequence>
<accession>A0A5B9D7Q3</accession>
<dbReference type="GeneID" id="80330678"/>
<dbReference type="EMBL" id="CP042905">
    <property type="protein sequence ID" value="QEE14907.1"/>
    <property type="molecule type" value="Genomic_DNA"/>
</dbReference>
<dbReference type="KEGG" id="psyt:DSAG12_00728"/>
<reference evidence="1 2" key="2">
    <citation type="journal article" date="2024" name="Int. J. Syst. Evol. Microbiol.">
        <title>Promethearchaeum syntrophicum gen. nov., sp. nov., an anaerobic, obligately syntrophic archaeon, the first isolate of the lineage 'Asgard' archaea, and proposal of the new archaeal phylum Promethearchaeota phyl. nov. and kingdom Promethearchaeati regn. nov.</title>
        <authorList>
            <person name="Imachi H."/>
            <person name="Nobu M.K."/>
            <person name="Kato S."/>
            <person name="Takaki Y."/>
            <person name="Miyazaki M."/>
            <person name="Miyata M."/>
            <person name="Ogawara M."/>
            <person name="Saito Y."/>
            <person name="Sakai S."/>
            <person name="Tahara Y.O."/>
            <person name="Takano Y."/>
            <person name="Tasumi E."/>
            <person name="Uematsu K."/>
            <person name="Yoshimura T."/>
            <person name="Itoh T."/>
            <person name="Ohkuma M."/>
            <person name="Takai K."/>
        </authorList>
    </citation>
    <scope>NUCLEOTIDE SEQUENCE [LARGE SCALE GENOMIC DNA]</scope>
    <source>
        <strain evidence="1 2">MK-D1</strain>
    </source>
</reference>
<dbReference type="RefSeq" id="WP_280178706.1">
    <property type="nucleotide sequence ID" value="NZ_CP042905.2"/>
</dbReference>